<feature type="transmembrane region" description="Helical" evidence="1">
    <location>
        <begin position="12"/>
        <end position="29"/>
    </location>
</feature>
<comment type="caution">
    <text evidence="2">The sequence shown here is derived from an EMBL/GenBank/DDBJ whole genome shotgun (WGS) entry which is preliminary data.</text>
</comment>
<name>A0A5C5TYH3_9GAMM</name>
<feature type="transmembrane region" description="Helical" evidence="1">
    <location>
        <begin position="41"/>
        <end position="58"/>
    </location>
</feature>
<keyword evidence="3" id="KW-1185">Reference proteome</keyword>
<keyword evidence="1" id="KW-0812">Transmembrane</keyword>
<organism evidence="2 3">
    <name type="scientific">Luteimonas marina</name>
    <dbReference type="NCBI Taxonomy" id="488485"/>
    <lineage>
        <taxon>Bacteria</taxon>
        <taxon>Pseudomonadati</taxon>
        <taxon>Pseudomonadota</taxon>
        <taxon>Gammaproteobacteria</taxon>
        <taxon>Lysobacterales</taxon>
        <taxon>Lysobacteraceae</taxon>
        <taxon>Luteimonas</taxon>
    </lineage>
</organism>
<keyword evidence="1" id="KW-1133">Transmembrane helix</keyword>
<evidence type="ECO:0000313" key="2">
    <source>
        <dbReference type="EMBL" id="TWT18180.1"/>
    </source>
</evidence>
<evidence type="ECO:0008006" key="4">
    <source>
        <dbReference type="Google" id="ProtNLM"/>
    </source>
</evidence>
<dbReference type="RefSeq" id="WP_146388920.1">
    <property type="nucleotide sequence ID" value="NZ_VOHK01000007.1"/>
</dbReference>
<reference evidence="2 3" key="1">
    <citation type="journal article" date="2008" name="Int. J. Syst. Evol. Microbiol.">
        <title>Luteimonas marina sp. nov., isolated from seawater.</title>
        <authorList>
            <person name="Baik K.S."/>
            <person name="Park S.C."/>
            <person name="Kim M.S."/>
            <person name="Kim E.M."/>
            <person name="Park C."/>
            <person name="Chun J."/>
            <person name="Seong C.N."/>
        </authorList>
    </citation>
    <scope>NUCLEOTIDE SEQUENCE [LARGE SCALE GENOMIC DNA]</scope>
    <source>
        <strain evidence="2 3">FR1330</strain>
    </source>
</reference>
<accession>A0A5C5TYH3</accession>
<protein>
    <recommendedName>
        <fullName evidence="4">Transmembrane protein</fullName>
    </recommendedName>
</protein>
<keyword evidence="1" id="KW-0472">Membrane</keyword>
<evidence type="ECO:0000313" key="3">
    <source>
        <dbReference type="Proteomes" id="UP000319980"/>
    </source>
</evidence>
<feature type="transmembrane region" description="Helical" evidence="1">
    <location>
        <begin position="98"/>
        <end position="118"/>
    </location>
</feature>
<dbReference type="AlphaFoldDB" id="A0A5C5TYH3"/>
<dbReference type="Proteomes" id="UP000319980">
    <property type="component" value="Unassembled WGS sequence"/>
</dbReference>
<dbReference type="EMBL" id="VOHK01000007">
    <property type="protein sequence ID" value="TWT18180.1"/>
    <property type="molecule type" value="Genomic_DNA"/>
</dbReference>
<gene>
    <name evidence="2" type="ORF">FQY83_15700</name>
</gene>
<proteinExistence type="predicted"/>
<sequence>MQHLAYLFSDPVLAGVAILVLGGAALVRFSGSKPLELRVRILRGIWIAAFVTLAMWGMQQERNVAEGSTTPSAEAPAGVTSKGTTRYVSEAQAFRHAAVLWVVLGAGLTFALVEMLVLRRQSRD</sequence>
<evidence type="ECO:0000256" key="1">
    <source>
        <dbReference type="SAM" id="Phobius"/>
    </source>
</evidence>